<evidence type="ECO:0000259" key="2">
    <source>
        <dbReference type="Pfam" id="PF12770"/>
    </source>
</evidence>
<evidence type="ECO:0000313" key="4">
    <source>
        <dbReference type="Proteomes" id="UP001595909"/>
    </source>
</evidence>
<sequence>MEFDELRVRLRRIGTARYLALVNGSAQAATVLPIGEEPAQLRAEFGQLLNIEVGAEPAGPTDVGERLRSLGRAIFDLLFDEALRGCLNKALNAAQARSQGLRLRFDLPPELADLPLEALRSSPDRAEQTLALNASLSVARSVAGETSGQRLPTADEPPDFIHLLVAVASPAERSLTPLDASREMEALHAALPDLAVRIDVMEHTTRRALASWLSSHSDRPTAVLLIAHGRYDEERAEGLVLLEAEDGTTDEVSGHLLSGILIRAQRLRLVVLNLCFGARSSAAEPFSGLAQSLIGRGLPAVVGMNGLVTDRAAATFGPRLLEGLCINRTIDEAMTAARQHIVDMPRHTRVEWVTPTLFLHGACGHGWLFKARQVHDTDDEVHDFLRQGAHAVAQLEKPGNVKRAVALAAARYKLACYDWAGVQRLVSGLGAHPEAAFLLTQANLELAWSGVERLCAVLAAEDGTDKATAALDAVRARLPGQLAQRLDEEIRGAHRCEEFVTRAAQAVESADWAAAVAAYAQVLDERPAGFRDVSERLAASRAELTLAQQYTAAQEHATAGEWTAMLAALNELLNRRPEGYRDSAEWAAYARGRCEEAADNWVAAEAAYRECHALDDAPARAAYARGRVAAAADDWAAADTAFVTACEHGTAPDEWIGYARARAAEDGGLWDAAESGYVALDDFRDSRERAVFVGGRAAADAGDMARALVAYRALLAMGWHIATLVEETGAALRAQVQAAEAARDWPRVVALLDALADDAVADRRHYAAARVAEAAEDWPVAAERYAACGYADGNHRARYAAGRMAEDDGRWDDAHQEYAALPASLLDVRARRWWTAGRDADARGDWSGVVRGFDELPDTFAGGEVKRHRSFARARLAAESGDWRSVLSQLGDALDGARDGQVGLLRTWARGHLAEEAEDWAGAVEIYRGEPGAPEMAEALAYAEARLHESRADWAAALRAYRKLPDGHRDGATRAGYCAARILELDLESADGGDGEDEWARVVDAYAELPPEFADVAARSAYARLRSALHRRDWVGAADLPADVAGYRDTRVLAAYANGRVAEQAEEWAEALAAYTESGDHADGPARRAYIEGRCNEQDGRWSAAVSAYRRAGVVADAAARRHRLAALLAELPWADELAGTELAPDPIAVADPTFPYRALRSVGVTPASSTETVKNATYALMEQGGISGPERVAWDQLRTPARRLVVDAQLYTFHDGAGLARDLNALEPADGSVLLARLCERLPEDAPLLTLLAGHRAEAVAAWQSRLAAAPCDVAVAHRLAITSAWRAQDQEASGAWEQAERTWRTALTCWAVVLTDDEHWVGWRQNRAARYGQAITPADTTRMRAALGAHLMAVLTRHGERHAAAGRPEQERRYEALVAFFEAELEAAQVLKEAGGLPLGDDEANRLACGAAYLRFVDLVGALGRFVAAADPLPGDKPLAGDRQVDEAVMRRLRQLFSELCTASLLAEQHRYQAALDALPSFHRNRLVELPPDCAGPASSAHESDGGCPACGAFLDRNPAYTYLPGRWARLQHDAVDLAVRAHLFIARGLLTERRRFPEAMTRLAGAIRLSANAAITVRTRTAALGMVLGRVSALEQGRLAIDRLDEAVALVELAQPVVGAPGREQLTAKLASLLVSRGVWYGSSCRNVGIEPDMGRAIVDLRRALELRPGSARARDNLARALMYDPTPRRPAERLPHLVEALAIVNEGLRQAEASTLLRECLLNVLDEIESLVLAELSVAELATLVSADNTTDDDPDPDPDPDPAAARARGVHDLVKAVRGVRAEPLDATRRAALLRRLRTRVREIS</sequence>
<gene>
    <name evidence="3" type="ORF">ACFPEL_12685</name>
</gene>
<dbReference type="RefSeq" id="WP_274192325.1">
    <property type="nucleotide sequence ID" value="NZ_BAABHN010000024.1"/>
</dbReference>
<reference evidence="4" key="1">
    <citation type="journal article" date="2019" name="Int. J. Syst. Evol. Microbiol.">
        <title>The Global Catalogue of Microorganisms (GCM) 10K type strain sequencing project: providing services to taxonomists for standard genome sequencing and annotation.</title>
        <authorList>
            <consortium name="The Broad Institute Genomics Platform"/>
            <consortium name="The Broad Institute Genome Sequencing Center for Infectious Disease"/>
            <person name="Wu L."/>
            <person name="Ma J."/>
        </authorList>
    </citation>
    <scope>NUCLEOTIDE SEQUENCE [LARGE SCALE GENOMIC DNA]</scope>
    <source>
        <strain evidence="4">CCUG 50347</strain>
    </source>
</reference>
<dbReference type="Gene3D" id="1.25.40.10">
    <property type="entry name" value="Tetratricopeptide repeat domain"/>
    <property type="match status" value="2"/>
</dbReference>
<name>A0ABV9RGC5_9PSEU</name>
<accession>A0ABV9RGC5</accession>
<dbReference type="EMBL" id="JBHSIM010000024">
    <property type="protein sequence ID" value="MFC4833261.1"/>
    <property type="molecule type" value="Genomic_DNA"/>
</dbReference>
<proteinExistence type="predicted"/>
<dbReference type="InterPro" id="IPR024983">
    <property type="entry name" value="CHAT_dom"/>
</dbReference>
<evidence type="ECO:0000256" key="1">
    <source>
        <dbReference type="SAM" id="MobiDB-lite"/>
    </source>
</evidence>
<feature type="compositionally biased region" description="Acidic residues" evidence="1">
    <location>
        <begin position="1754"/>
        <end position="1765"/>
    </location>
</feature>
<feature type="region of interest" description="Disordered" evidence="1">
    <location>
        <begin position="1751"/>
        <end position="1772"/>
    </location>
</feature>
<dbReference type="Proteomes" id="UP001595909">
    <property type="component" value="Unassembled WGS sequence"/>
</dbReference>
<keyword evidence="4" id="KW-1185">Reference proteome</keyword>
<evidence type="ECO:0000313" key="3">
    <source>
        <dbReference type="EMBL" id="MFC4833261.1"/>
    </source>
</evidence>
<organism evidence="3 4">
    <name type="scientific">Actinomycetospora chibensis</name>
    <dbReference type="NCBI Taxonomy" id="663606"/>
    <lineage>
        <taxon>Bacteria</taxon>
        <taxon>Bacillati</taxon>
        <taxon>Actinomycetota</taxon>
        <taxon>Actinomycetes</taxon>
        <taxon>Pseudonocardiales</taxon>
        <taxon>Pseudonocardiaceae</taxon>
        <taxon>Actinomycetospora</taxon>
    </lineage>
</organism>
<comment type="caution">
    <text evidence="3">The sequence shown here is derived from an EMBL/GenBank/DDBJ whole genome shotgun (WGS) entry which is preliminary data.</text>
</comment>
<dbReference type="InterPro" id="IPR011990">
    <property type="entry name" value="TPR-like_helical_dom_sf"/>
</dbReference>
<protein>
    <submittedName>
        <fullName evidence="3">CHAT domain-containing protein</fullName>
    </submittedName>
</protein>
<dbReference type="Pfam" id="PF12770">
    <property type="entry name" value="CHAT"/>
    <property type="match status" value="1"/>
</dbReference>
<feature type="domain" description="CHAT" evidence="2">
    <location>
        <begin position="70"/>
        <end position="421"/>
    </location>
</feature>